<dbReference type="GO" id="GO:0005125">
    <property type="term" value="F:cytokine activity"/>
    <property type="evidence" value="ECO:0007669"/>
    <property type="project" value="InterPro"/>
</dbReference>
<feature type="region of interest" description="Disordered" evidence="1">
    <location>
        <begin position="393"/>
        <end position="435"/>
    </location>
</feature>
<feature type="region of interest" description="Disordered" evidence="1">
    <location>
        <begin position="125"/>
        <end position="146"/>
    </location>
</feature>
<dbReference type="Gene3D" id="1.20.1250.10">
    <property type="match status" value="1"/>
</dbReference>
<dbReference type="PANTHER" id="PTHR10058:SF0">
    <property type="entry name" value="MACROPHAGE COLONY-STIMULATING FACTOR 1"/>
    <property type="match status" value="1"/>
</dbReference>
<organism evidence="3 4">
    <name type="scientific">Anas platyrhynchos</name>
    <name type="common">Mallard</name>
    <name type="synonym">Anas boschas</name>
    <dbReference type="NCBI Taxonomy" id="8839"/>
    <lineage>
        <taxon>Eukaryota</taxon>
        <taxon>Metazoa</taxon>
        <taxon>Chordata</taxon>
        <taxon>Craniata</taxon>
        <taxon>Vertebrata</taxon>
        <taxon>Euteleostomi</taxon>
        <taxon>Archelosauria</taxon>
        <taxon>Archosauria</taxon>
        <taxon>Dinosauria</taxon>
        <taxon>Saurischia</taxon>
        <taxon>Theropoda</taxon>
        <taxon>Coelurosauria</taxon>
        <taxon>Aves</taxon>
        <taxon>Neognathae</taxon>
        <taxon>Galloanserae</taxon>
        <taxon>Anseriformes</taxon>
        <taxon>Anatidae</taxon>
        <taxon>Anatinae</taxon>
        <taxon>Anas</taxon>
    </lineage>
</organism>
<dbReference type="Pfam" id="PF05337">
    <property type="entry name" value="CSF-1"/>
    <property type="match status" value="1"/>
</dbReference>
<feature type="compositionally biased region" description="Basic and acidic residues" evidence="1">
    <location>
        <begin position="129"/>
        <end position="138"/>
    </location>
</feature>
<keyword evidence="2" id="KW-0472">Membrane</keyword>
<dbReference type="SUPFAM" id="SSF47266">
    <property type="entry name" value="4-helical cytokines"/>
    <property type="match status" value="1"/>
</dbReference>
<dbReference type="InterPro" id="IPR008001">
    <property type="entry name" value="MCSF-1"/>
</dbReference>
<evidence type="ECO:0000256" key="1">
    <source>
        <dbReference type="SAM" id="MobiDB-lite"/>
    </source>
</evidence>
<dbReference type="PANTHER" id="PTHR10058">
    <property type="entry name" value="MACROPHAGE COLONY STIMULATING FACTOR"/>
    <property type="match status" value="1"/>
</dbReference>
<keyword evidence="2" id="KW-0812">Transmembrane</keyword>
<accession>R0LG99</accession>
<evidence type="ECO:0000313" key="4">
    <source>
        <dbReference type="Proteomes" id="UP000296049"/>
    </source>
</evidence>
<dbReference type="GO" id="GO:0030316">
    <property type="term" value="P:osteoclast differentiation"/>
    <property type="evidence" value="ECO:0007669"/>
    <property type="project" value="TreeGrafter"/>
</dbReference>
<feature type="region of interest" description="Disordered" evidence="1">
    <location>
        <begin position="456"/>
        <end position="509"/>
    </location>
</feature>
<sequence>MVLALVGICGHGENGMHGVETVLLQVPPALAVGTVGRILSTSLSPQSLGQVLGSVPHHGFVSFSLAGHCFRWLHCDSTFLQGRACTQARRSLGFGISKEMLLLVTPKLLLPFLFLPHDSGISAEEEGGECAREKEQRSPHWAHKGPKHVHGVPVCLLRCTLLSSLLLLLICSIHETEQNSYCQQIITEKHLAELEELADTQMQHPGRVSFKFINKMQLSDSVCYVKAAFPLLGKILNRTVFKENSSNAKKMQMVRRMYDSIDENVDPCIREEDDKERMLSEMCFEEFTTSPYEMLALVKQFFQDINLLLQSKETFEKDCSQVYRSMCVGPRQPSSSPGVGTDPDCNCLSPALPSATQPSLSSATHASREMAPASARVPFSFLHGTLAELGSSALSQSPSSLEGSSGTDEVPGIGLSDTESAVSPRMQQTAGAGGTAEALLDPATTADPAAEDISIPSRGMAEEGTGASVLPDQPSSPRRMSTKMPAASPSTVSVGHRGARIRPTETPEPVTQLRFSRMAPSARGRAPGSLGDSARARGWGLSRLRDPEDGGAGPSFDSSFVLSAEQHRKEPKARESHRELLIYVMVASVVAVLLAMGGLLFYKYKSKVLERPLEEGGCDPEEPEQRCRSLLSCSLLGMGSCSGKQLLEASLEVPLQISSRLSAGL</sequence>
<dbReference type="AlphaFoldDB" id="R0LG99"/>
<dbReference type="InterPro" id="IPR009079">
    <property type="entry name" value="4_helix_cytokine-like_core"/>
</dbReference>
<keyword evidence="4" id="KW-1185">Reference proteome</keyword>
<dbReference type="GO" id="GO:0005615">
    <property type="term" value="C:extracellular space"/>
    <property type="evidence" value="ECO:0007669"/>
    <property type="project" value="TreeGrafter"/>
</dbReference>
<protein>
    <submittedName>
        <fullName evidence="3">Macrophage colony-stimulating factor 1</fullName>
    </submittedName>
</protein>
<reference evidence="4" key="1">
    <citation type="journal article" date="2013" name="Nat. Genet.">
        <title>The duck genome and transcriptome provide insight into an avian influenza virus reservoir species.</title>
        <authorList>
            <person name="Huang Y."/>
            <person name="Li Y."/>
            <person name="Burt D.W."/>
            <person name="Chen H."/>
            <person name="Zhang Y."/>
            <person name="Qian W."/>
            <person name="Kim H."/>
            <person name="Gan S."/>
            <person name="Zhao Y."/>
            <person name="Li J."/>
            <person name="Yi K."/>
            <person name="Feng H."/>
            <person name="Zhu P."/>
            <person name="Li B."/>
            <person name="Liu Q."/>
            <person name="Fairley S."/>
            <person name="Magor K.E."/>
            <person name="Du Z."/>
            <person name="Hu X."/>
            <person name="Goodman L."/>
            <person name="Tafer H."/>
            <person name="Vignal A."/>
            <person name="Lee T."/>
            <person name="Kim K.W."/>
            <person name="Sheng Z."/>
            <person name="An Y."/>
            <person name="Searle S."/>
            <person name="Herrero J."/>
            <person name="Groenen M.A."/>
            <person name="Crooijmans R.P."/>
            <person name="Faraut T."/>
            <person name="Cai Q."/>
            <person name="Webster R.G."/>
            <person name="Aldridge J.R."/>
            <person name="Warren W.C."/>
            <person name="Bartschat S."/>
            <person name="Kehr S."/>
            <person name="Marz M."/>
            <person name="Stadler P.F."/>
            <person name="Smith J."/>
            <person name="Kraus R.H."/>
            <person name="Zhao Y."/>
            <person name="Ren L."/>
            <person name="Fei J."/>
            <person name="Morisson M."/>
            <person name="Kaiser P."/>
            <person name="Griffin D.K."/>
            <person name="Rao M."/>
            <person name="Pitel F."/>
            <person name="Wang J."/>
            <person name="Li N."/>
        </authorList>
    </citation>
    <scope>NUCLEOTIDE SEQUENCE [LARGE SCALE GENOMIC DNA]</scope>
</reference>
<dbReference type="GO" id="GO:0008083">
    <property type="term" value="F:growth factor activity"/>
    <property type="evidence" value="ECO:0007669"/>
    <property type="project" value="InterPro"/>
</dbReference>
<dbReference type="Proteomes" id="UP000296049">
    <property type="component" value="Unassembled WGS sequence"/>
</dbReference>
<dbReference type="EMBL" id="KB742765">
    <property type="protein sequence ID" value="EOB04679.1"/>
    <property type="molecule type" value="Genomic_DNA"/>
</dbReference>
<keyword evidence="2" id="KW-1133">Transmembrane helix</keyword>
<gene>
    <name evidence="3" type="ORF">Anapl_16202</name>
</gene>
<dbReference type="GO" id="GO:0045651">
    <property type="term" value="P:positive regulation of macrophage differentiation"/>
    <property type="evidence" value="ECO:0007669"/>
    <property type="project" value="TreeGrafter"/>
</dbReference>
<feature type="transmembrane region" description="Helical" evidence="2">
    <location>
        <begin position="580"/>
        <end position="602"/>
    </location>
</feature>
<feature type="compositionally biased region" description="Low complexity" evidence="1">
    <location>
        <begin position="393"/>
        <end position="406"/>
    </location>
</feature>
<evidence type="ECO:0000313" key="3">
    <source>
        <dbReference type="EMBL" id="EOB04679.1"/>
    </source>
</evidence>
<evidence type="ECO:0000256" key="2">
    <source>
        <dbReference type="SAM" id="Phobius"/>
    </source>
</evidence>
<name>R0LG99_ANAPL</name>
<proteinExistence type="predicted"/>
<dbReference type="GO" id="GO:0016020">
    <property type="term" value="C:membrane"/>
    <property type="evidence" value="ECO:0007669"/>
    <property type="project" value="InterPro"/>
</dbReference>